<dbReference type="STRING" id="37992.A0A4Z0YL60"/>
<proteinExistence type="predicted"/>
<feature type="transmembrane region" description="Helical" evidence="1">
    <location>
        <begin position="277"/>
        <end position="299"/>
    </location>
</feature>
<dbReference type="OrthoDB" id="5429634at2759"/>
<dbReference type="AlphaFoldDB" id="A0A4Z0YL60"/>
<dbReference type="EMBL" id="SKBN01000291">
    <property type="protein sequence ID" value="TGJ79393.1"/>
    <property type="molecule type" value="Genomic_DNA"/>
</dbReference>
<accession>A0A4Z0YL60</accession>
<gene>
    <name evidence="2" type="ORF">E0Z10_g9369</name>
</gene>
<keyword evidence="1" id="KW-1133">Transmembrane helix</keyword>
<name>A0A4Z0YL60_9PEZI</name>
<dbReference type="Proteomes" id="UP000297716">
    <property type="component" value="Unassembled WGS sequence"/>
</dbReference>
<protein>
    <submittedName>
        <fullName evidence="2">Uncharacterized protein</fullName>
    </submittedName>
</protein>
<comment type="caution">
    <text evidence="2">The sequence shown here is derived from an EMBL/GenBank/DDBJ whole genome shotgun (WGS) entry which is preliminary data.</text>
</comment>
<feature type="transmembrane region" description="Helical" evidence="1">
    <location>
        <begin position="42"/>
        <end position="62"/>
    </location>
</feature>
<feature type="transmembrane region" description="Helical" evidence="1">
    <location>
        <begin position="326"/>
        <end position="352"/>
    </location>
</feature>
<keyword evidence="1" id="KW-0472">Membrane</keyword>
<evidence type="ECO:0000256" key="1">
    <source>
        <dbReference type="SAM" id="Phobius"/>
    </source>
</evidence>
<keyword evidence="3" id="KW-1185">Reference proteome</keyword>
<evidence type="ECO:0000313" key="3">
    <source>
        <dbReference type="Proteomes" id="UP000297716"/>
    </source>
</evidence>
<dbReference type="PANTHER" id="PTHR35395:SF1">
    <property type="entry name" value="DUF6536 DOMAIN-CONTAINING PROTEIN"/>
    <property type="match status" value="1"/>
</dbReference>
<feature type="transmembrane region" description="Helical" evidence="1">
    <location>
        <begin position="211"/>
        <end position="232"/>
    </location>
</feature>
<dbReference type="PANTHER" id="PTHR35395">
    <property type="entry name" value="DUF6536 DOMAIN-CONTAINING PROTEIN"/>
    <property type="match status" value="1"/>
</dbReference>
<feature type="transmembrane region" description="Helical" evidence="1">
    <location>
        <begin position="146"/>
        <end position="174"/>
    </location>
</feature>
<evidence type="ECO:0000313" key="2">
    <source>
        <dbReference type="EMBL" id="TGJ79393.1"/>
    </source>
</evidence>
<reference evidence="2 3" key="1">
    <citation type="submission" date="2019-03" db="EMBL/GenBank/DDBJ databases">
        <title>Draft genome sequence of Xylaria hypoxylon DSM 108379, a ubiquitous saprotrophic-parasitic fungi on hardwood.</title>
        <authorList>
            <person name="Buettner E."/>
            <person name="Leonhardt S."/>
            <person name="Gebauer A.M."/>
            <person name="Liers C."/>
            <person name="Hofrichter M."/>
            <person name="Kellner H."/>
        </authorList>
    </citation>
    <scope>NUCLEOTIDE SEQUENCE [LARGE SCALE GENOMIC DNA]</scope>
    <source>
        <strain evidence="2 3">DSM 108379</strain>
    </source>
</reference>
<sequence>MQFLEQDKDQQIHKRLFAKVDYCLSEGAERNADGCAIRYSSVLLLAVTGVNGFVLTCMYFTWNAHRTRAKELARGRWEEEQLTTIDEAVSSFLQHEDQYTATATFLEFSDYNDSIDFHNLDTVTDTRPDVSRLRSNLRWYRGAGKLLWYTTCFVFVIAAATIVFLLVKAFGALIDYDMPTDLGSLWRMGVGKAHGYTIALTKVIEALGANAFYGTLMLANVAQVILGLAWWLTNSLLTKLLLAQRWARFIVKRSGLRVSSPKGQQRPSYILSLPYRYSIPLIIASAVLHWLLSQALFVVQTRGFVYDLESQSKDQFVRDDTLDASVIGYSIIAFIFAVSILFGISLSITLLATKPLPRREVQPCDGGAEAEPGVLVTRMPLVLNCSAAISAACHPGPGSQEAHLELVQWGKMESGKWSITNKTPLRYSLDT</sequence>
<organism evidence="2 3">
    <name type="scientific">Xylaria hypoxylon</name>
    <dbReference type="NCBI Taxonomy" id="37992"/>
    <lineage>
        <taxon>Eukaryota</taxon>
        <taxon>Fungi</taxon>
        <taxon>Dikarya</taxon>
        <taxon>Ascomycota</taxon>
        <taxon>Pezizomycotina</taxon>
        <taxon>Sordariomycetes</taxon>
        <taxon>Xylariomycetidae</taxon>
        <taxon>Xylariales</taxon>
        <taxon>Xylariaceae</taxon>
        <taxon>Xylaria</taxon>
    </lineage>
</organism>
<keyword evidence="1" id="KW-0812">Transmembrane</keyword>